<feature type="transmembrane region" description="Helical" evidence="6">
    <location>
        <begin position="94"/>
        <end position="114"/>
    </location>
</feature>
<dbReference type="GO" id="GO:0016020">
    <property type="term" value="C:membrane"/>
    <property type="evidence" value="ECO:0007669"/>
    <property type="project" value="UniProtKB-SubCell"/>
</dbReference>
<protein>
    <recommendedName>
        <fullName evidence="7">Cation/H+ exchanger transmembrane domain-containing protein</fullName>
    </recommendedName>
</protein>
<feature type="transmembrane region" description="Helical" evidence="6">
    <location>
        <begin position="240"/>
        <end position="270"/>
    </location>
</feature>
<dbReference type="GO" id="GO:1902600">
    <property type="term" value="P:proton transmembrane transport"/>
    <property type="evidence" value="ECO:0007669"/>
    <property type="project" value="InterPro"/>
</dbReference>
<dbReference type="Gene3D" id="1.20.1530.20">
    <property type="match status" value="3"/>
</dbReference>
<evidence type="ECO:0000256" key="2">
    <source>
        <dbReference type="ARBA" id="ARBA00022692"/>
    </source>
</evidence>
<feature type="transmembrane region" description="Helical" evidence="6">
    <location>
        <begin position="65"/>
        <end position="87"/>
    </location>
</feature>
<feature type="transmembrane region" description="Helical" evidence="6">
    <location>
        <begin position="198"/>
        <end position="219"/>
    </location>
</feature>
<sequence length="921" mass="98188">MDSSLSYHEPSVVTIAILSGFLLLLNLVNYGLDKIAFCGLIGQVVLGIAWGTPGGKLLDRGVEDAIMQLGYLGLILLVFEGGLATSFKTLKANLALSTGVAITGISVPMGFSFLLQPMVGATPLQAFAAGAALCSTSLGTTFTILSNSGLSSTRLGVVLTSAAMMDDVVGLIMVQVVSNLGGGDFTAVTVIRPVMVSLAFATLVPVLCKFLVVPITLKLNTVRESSPESKLATLLKLRQTAFIIHTALLLILVIGGTFAGTSSLLAAYIAGAAISWWDSEVAHVRVGLNAGSEMQNTEESETNDTDIPDRSTLHVAQVAPATQSGLSETHREESSTSGLETYDRYYRPVVEYVFKPFFFASIGFSVPITRMFSGPIVWRGVIYTILMTVGKLVCGAWLVPFASPLRFAIQLAKRVGIPGNNHSKPLAPGAQCANLNASTTDRSNSHRPQAGKTHEVVPMETLPDGTSRPASAEIRNSAPKPEKPRSLYPACIMGLGMVARGEIGFLVAALAESKGIFGRQSSGQPSELFLIVTWAISLCTVIGPICVGLVVNRVRRLESGSCQAGVEGSQNVLGAWGFSLEADVWYDHFPGSGLGDILAQNISVPGLSPQYPAVHCTADGNVCQVTTGMSEINAATTITALVLSSKFDLKNTYFLLAGIAGVNPKYGTLGSVALARFALQPALQYEIDPREIPEDWKTGYFSFGTKSPTEYPTEFYGTEVFELNEALRDVAFDFASTATLNDTTHTQEYRSKYEAGGSVYDAATKPPSLIKCDTSTSDVFFSGNFLGEAFEDVTSLWTNGIGKYCMSAQEDNAILEVLIRFHVHKSVDFNRVIVLRTGSNFDRPPPGIDAVTHLRGEHLNGVKIAVDNIYLAGVEILKGILGGWDETFINGVKPSNYVGDVFGTIGGVPGFKPIRDQDTSA</sequence>
<feature type="transmembrane region" description="Helical" evidence="6">
    <location>
        <begin position="487"/>
        <end position="511"/>
    </location>
</feature>
<feature type="region of interest" description="Disordered" evidence="5">
    <location>
        <begin position="420"/>
        <end position="484"/>
    </location>
</feature>
<feature type="transmembrane region" description="Helical" evidence="6">
    <location>
        <begin position="126"/>
        <end position="145"/>
    </location>
</feature>
<feature type="transmembrane region" description="Helical" evidence="6">
    <location>
        <begin position="157"/>
        <end position="178"/>
    </location>
</feature>
<accession>A0A9P5HD12</accession>
<dbReference type="InterPro" id="IPR009486">
    <property type="entry name" value="Pur_nuclsid_perm"/>
</dbReference>
<evidence type="ECO:0000256" key="6">
    <source>
        <dbReference type="SAM" id="Phobius"/>
    </source>
</evidence>
<dbReference type="PANTHER" id="PTHR38643">
    <property type="entry name" value="PURINE NUCLEOSIDE PERMEASE C285.05-RELATED"/>
    <property type="match status" value="1"/>
</dbReference>
<comment type="caution">
    <text evidence="8">The sequence shown here is derived from an EMBL/GenBank/DDBJ whole genome shotgun (WGS) entry which is preliminary data.</text>
</comment>
<feature type="transmembrane region" description="Helical" evidence="6">
    <location>
        <begin position="376"/>
        <end position="399"/>
    </location>
</feature>
<feature type="transmembrane region" description="Helical" evidence="6">
    <location>
        <begin position="12"/>
        <end position="28"/>
    </location>
</feature>
<evidence type="ECO:0000256" key="5">
    <source>
        <dbReference type="SAM" id="MobiDB-lite"/>
    </source>
</evidence>
<feature type="domain" description="Cation/H+ exchanger transmembrane" evidence="7">
    <location>
        <begin position="32"/>
        <end position="280"/>
    </location>
</feature>
<dbReference type="OrthoDB" id="1288932at2759"/>
<keyword evidence="9" id="KW-1185">Reference proteome</keyword>
<feature type="transmembrane region" description="Helical" evidence="6">
    <location>
        <begin position="35"/>
        <end position="53"/>
    </location>
</feature>
<feature type="transmembrane region" description="Helical" evidence="6">
    <location>
        <begin position="531"/>
        <end position="551"/>
    </location>
</feature>
<reference evidence="8" key="1">
    <citation type="submission" date="2020-03" db="EMBL/GenBank/DDBJ databases">
        <title>Draft Genome Sequence of Cylindrodendrum hubeiense.</title>
        <authorList>
            <person name="Buettner E."/>
            <person name="Kellner H."/>
        </authorList>
    </citation>
    <scope>NUCLEOTIDE SEQUENCE</scope>
    <source>
        <strain evidence="8">IHI 201604</strain>
    </source>
</reference>
<dbReference type="Pfam" id="PF00999">
    <property type="entry name" value="Na_H_Exchanger"/>
    <property type="match status" value="1"/>
</dbReference>
<keyword evidence="2 6" id="KW-0812">Transmembrane</keyword>
<evidence type="ECO:0000256" key="4">
    <source>
        <dbReference type="ARBA" id="ARBA00023136"/>
    </source>
</evidence>
<dbReference type="Proteomes" id="UP000722485">
    <property type="component" value="Unassembled WGS sequence"/>
</dbReference>
<dbReference type="InterPro" id="IPR006153">
    <property type="entry name" value="Cation/H_exchanger_TM"/>
</dbReference>
<dbReference type="PANTHER" id="PTHR38643:SF1">
    <property type="entry name" value="PURINE NUCLEOSIDE PERMEASE C285.05-RELATED"/>
    <property type="match status" value="1"/>
</dbReference>
<dbReference type="GO" id="GO:0005783">
    <property type="term" value="C:endoplasmic reticulum"/>
    <property type="evidence" value="ECO:0007669"/>
    <property type="project" value="TreeGrafter"/>
</dbReference>
<dbReference type="GO" id="GO:0015297">
    <property type="term" value="F:antiporter activity"/>
    <property type="evidence" value="ECO:0007669"/>
    <property type="project" value="InterPro"/>
</dbReference>
<organism evidence="8 9">
    <name type="scientific">Cylindrodendrum hubeiense</name>
    <dbReference type="NCBI Taxonomy" id="595255"/>
    <lineage>
        <taxon>Eukaryota</taxon>
        <taxon>Fungi</taxon>
        <taxon>Dikarya</taxon>
        <taxon>Ascomycota</taxon>
        <taxon>Pezizomycotina</taxon>
        <taxon>Sordariomycetes</taxon>
        <taxon>Hypocreomycetidae</taxon>
        <taxon>Hypocreales</taxon>
        <taxon>Nectriaceae</taxon>
        <taxon>Cylindrodendrum</taxon>
    </lineage>
</organism>
<evidence type="ECO:0000259" key="7">
    <source>
        <dbReference type="Pfam" id="PF00999"/>
    </source>
</evidence>
<dbReference type="Pfam" id="PF06516">
    <property type="entry name" value="NUP"/>
    <property type="match status" value="1"/>
</dbReference>
<keyword evidence="3 6" id="KW-1133">Transmembrane helix</keyword>
<comment type="subcellular location">
    <subcellularLocation>
        <location evidence="1">Membrane</location>
        <topology evidence="1">Multi-pass membrane protein</topology>
    </subcellularLocation>
</comment>
<evidence type="ECO:0000256" key="1">
    <source>
        <dbReference type="ARBA" id="ARBA00004141"/>
    </source>
</evidence>
<proteinExistence type="predicted"/>
<name>A0A9P5HD12_9HYPO</name>
<dbReference type="AlphaFoldDB" id="A0A9P5HD12"/>
<gene>
    <name evidence="8" type="ORF">G7Z17_g5405</name>
</gene>
<evidence type="ECO:0000256" key="3">
    <source>
        <dbReference type="ARBA" id="ARBA00022989"/>
    </source>
</evidence>
<dbReference type="InterPro" id="IPR038770">
    <property type="entry name" value="Na+/solute_symporter_sf"/>
</dbReference>
<evidence type="ECO:0000313" key="8">
    <source>
        <dbReference type="EMBL" id="KAF7550897.1"/>
    </source>
</evidence>
<evidence type="ECO:0000313" key="9">
    <source>
        <dbReference type="Proteomes" id="UP000722485"/>
    </source>
</evidence>
<feature type="compositionally biased region" description="Polar residues" evidence="5">
    <location>
        <begin position="433"/>
        <end position="442"/>
    </location>
</feature>
<dbReference type="EMBL" id="JAANBB010000089">
    <property type="protein sequence ID" value="KAF7550897.1"/>
    <property type="molecule type" value="Genomic_DNA"/>
</dbReference>
<keyword evidence="4 6" id="KW-0472">Membrane</keyword>